<evidence type="ECO:0000256" key="1">
    <source>
        <dbReference type="ARBA" id="ARBA00004225"/>
    </source>
</evidence>
<dbReference type="Proteomes" id="UP000887564">
    <property type="component" value="Unplaced"/>
</dbReference>
<keyword evidence="5" id="KW-0029">Amino-acid transport</keyword>
<organism evidence="9 10">
    <name type="scientific">Parascaris equorum</name>
    <name type="common">Equine roundworm</name>
    <dbReference type="NCBI Taxonomy" id="6256"/>
    <lineage>
        <taxon>Eukaryota</taxon>
        <taxon>Metazoa</taxon>
        <taxon>Ecdysozoa</taxon>
        <taxon>Nematoda</taxon>
        <taxon>Chromadorea</taxon>
        <taxon>Rhabditida</taxon>
        <taxon>Spirurina</taxon>
        <taxon>Ascaridomorpha</taxon>
        <taxon>Ascaridoidea</taxon>
        <taxon>Ascarididae</taxon>
        <taxon>Parascaris</taxon>
    </lineage>
</organism>
<comment type="similarity">
    <text evidence="2">Belongs to the sideroflexin family.</text>
</comment>
<evidence type="ECO:0000256" key="2">
    <source>
        <dbReference type="ARBA" id="ARBA00005974"/>
    </source>
</evidence>
<evidence type="ECO:0000313" key="10">
    <source>
        <dbReference type="WBParaSite" id="PEQ_0000328701-mRNA-1"/>
    </source>
</evidence>
<evidence type="ECO:0000256" key="4">
    <source>
        <dbReference type="ARBA" id="ARBA00022692"/>
    </source>
</evidence>
<keyword evidence="3" id="KW-0813">Transport</keyword>
<dbReference type="AlphaFoldDB" id="A0A914R9E7"/>
<sequence length="105" mass="12241">MRQTGKVDDKMTVEELWRWKHIYDSAYHPDTGRKMPLIGATELRIIHSLSLRFFLGNRTIALIVPMTLTAPQNPNISNRLQFRPWKESAINRCDHFHPLPSNISC</sequence>
<name>A0A914R9E7_PAREQ</name>
<reference evidence="10" key="1">
    <citation type="submission" date="2022-11" db="UniProtKB">
        <authorList>
            <consortium name="WormBaseParasite"/>
        </authorList>
    </citation>
    <scope>IDENTIFICATION</scope>
</reference>
<keyword evidence="7" id="KW-0496">Mitochondrion</keyword>
<dbReference type="GO" id="GO:0015075">
    <property type="term" value="F:monoatomic ion transmembrane transporter activity"/>
    <property type="evidence" value="ECO:0007669"/>
    <property type="project" value="InterPro"/>
</dbReference>
<accession>A0A914R9E7</accession>
<keyword evidence="6" id="KW-1133">Transmembrane helix</keyword>
<evidence type="ECO:0000256" key="6">
    <source>
        <dbReference type="ARBA" id="ARBA00022989"/>
    </source>
</evidence>
<evidence type="ECO:0000256" key="8">
    <source>
        <dbReference type="ARBA" id="ARBA00023136"/>
    </source>
</evidence>
<dbReference type="InterPro" id="IPR004686">
    <property type="entry name" value="Mtc"/>
</dbReference>
<keyword evidence="4" id="KW-0812">Transmembrane</keyword>
<evidence type="ECO:0000256" key="5">
    <source>
        <dbReference type="ARBA" id="ARBA00022970"/>
    </source>
</evidence>
<dbReference type="GO" id="GO:0031966">
    <property type="term" value="C:mitochondrial membrane"/>
    <property type="evidence" value="ECO:0007669"/>
    <property type="project" value="UniProtKB-SubCell"/>
</dbReference>
<dbReference type="WBParaSite" id="PEQ_0000328701-mRNA-1">
    <property type="protein sequence ID" value="PEQ_0000328701-mRNA-1"/>
    <property type="gene ID" value="PEQ_0000328701"/>
</dbReference>
<keyword evidence="8" id="KW-0472">Membrane</keyword>
<evidence type="ECO:0000313" key="9">
    <source>
        <dbReference type="Proteomes" id="UP000887564"/>
    </source>
</evidence>
<protein>
    <submittedName>
        <fullName evidence="10">Uncharacterized protein</fullName>
    </submittedName>
</protein>
<comment type="subcellular location">
    <subcellularLocation>
        <location evidence="1">Mitochondrion membrane</location>
        <topology evidence="1">Multi-pass membrane protein</topology>
    </subcellularLocation>
</comment>
<keyword evidence="9" id="KW-1185">Reference proteome</keyword>
<proteinExistence type="inferred from homology"/>
<evidence type="ECO:0000256" key="7">
    <source>
        <dbReference type="ARBA" id="ARBA00023128"/>
    </source>
</evidence>
<evidence type="ECO:0000256" key="3">
    <source>
        <dbReference type="ARBA" id="ARBA00022448"/>
    </source>
</evidence>
<dbReference type="GO" id="GO:0006865">
    <property type="term" value="P:amino acid transport"/>
    <property type="evidence" value="ECO:0007669"/>
    <property type="project" value="UniProtKB-KW"/>
</dbReference>
<dbReference type="Pfam" id="PF03820">
    <property type="entry name" value="SFXNs"/>
    <property type="match status" value="1"/>
</dbReference>